<organism evidence="2 3">
    <name type="scientific">Fusarium albosuccineum</name>
    <dbReference type="NCBI Taxonomy" id="1237068"/>
    <lineage>
        <taxon>Eukaryota</taxon>
        <taxon>Fungi</taxon>
        <taxon>Dikarya</taxon>
        <taxon>Ascomycota</taxon>
        <taxon>Pezizomycotina</taxon>
        <taxon>Sordariomycetes</taxon>
        <taxon>Hypocreomycetidae</taxon>
        <taxon>Hypocreales</taxon>
        <taxon>Nectriaceae</taxon>
        <taxon>Fusarium</taxon>
        <taxon>Fusarium decemcellulare species complex</taxon>
    </lineage>
</organism>
<dbReference type="Proteomes" id="UP000554235">
    <property type="component" value="Unassembled WGS sequence"/>
</dbReference>
<evidence type="ECO:0000313" key="3">
    <source>
        <dbReference type="Proteomes" id="UP000554235"/>
    </source>
</evidence>
<gene>
    <name evidence="2" type="ORF">FALBO_13375</name>
</gene>
<evidence type="ECO:0000313" key="2">
    <source>
        <dbReference type="EMBL" id="KAF4459864.1"/>
    </source>
</evidence>
<evidence type="ECO:0000256" key="1">
    <source>
        <dbReference type="SAM" id="MobiDB-lite"/>
    </source>
</evidence>
<name>A0A8H4L287_9HYPO</name>
<dbReference type="EMBL" id="JAADYS010002069">
    <property type="protein sequence ID" value="KAF4459864.1"/>
    <property type="molecule type" value="Genomic_DNA"/>
</dbReference>
<protein>
    <submittedName>
        <fullName evidence="2">Uncharacterized protein</fullName>
    </submittedName>
</protein>
<dbReference type="AlphaFoldDB" id="A0A8H4L287"/>
<feature type="compositionally biased region" description="Polar residues" evidence="1">
    <location>
        <begin position="87"/>
        <end position="99"/>
    </location>
</feature>
<feature type="region of interest" description="Disordered" evidence="1">
    <location>
        <begin position="76"/>
        <end position="101"/>
    </location>
</feature>
<comment type="caution">
    <text evidence="2">The sequence shown here is derived from an EMBL/GenBank/DDBJ whole genome shotgun (WGS) entry which is preliminary data.</text>
</comment>
<proteinExistence type="predicted"/>
<reference evidence="2 3" key="1">
    <citation type="submission" date="2020-01" db="EMBL/GenBank/DDBJ databases">
        <title>Identification and distribution of gene clusters putatively required for synthesis of sphingolipid metabolism inhibitors in phylogenetically diverse species of the filamentous fungus Fusarium.</title>
        <authorList>
            <person name="Kim H.-S."/>
            <person name="Busman M."/>
            <person name="Brown D.W."/>
            <person name="Divon H."/>
            <person name="Uhlig S."/>
            <person name="Proctor R.H."/>
        </authorList>
    </citation>
    <scope>NUCLEOTIDE SEQUENCE [LARGE SCALE GENOMIC DNA]</scope>
    <source>
        <strain evidence="2 3">NRRL 20459</strain>
    </source>
</reference>
<sequence>MPQQSTNKVPSFCIVCWIHPSNPSPEAGINANSLRSRLMLSTNGSSQPLPLYARIDAFMLTGLRLAIEQPAMVGPTHQPPAVLSPDLATSTGNSATPQYTIDGEVDRPEILRCAFSTR</sequence>
<keyword evidence="3" id="KW-1185">Reference proteome</keyword>
<accession>A0A8H4L287</accession>